<organism evidence="2 3">
    <name type="scientific">Kurthia populi</name>
    <dbReference type="NCBI Taxonomy" id="1562132"/>
    <lineage>
        <taxon>Bacteria</taxon>
        <taxon>Bacillati</taxon>
        <taxon>Bacillota</taxon>
        <taxon>Bacilli</taxon>
        <taxon>Bacillales</taxon>
        <taxon>Caryophanaceae</taxon>
        <taxon>Kurthia</taxon>
    </lineage>
</organism>
<evidence type="ECO:0000313" key="2">
    <source>
        <dbReference type="EMBL" id="MFD2870037.1"/>
    </source>
</evidence>
<name>A0ABW5Y426_9BACL</name>
<dbReference type="RefSeq" id="WP_380148706.1">
    <property type="nucleotide sequence ID" value="NZ_JBHUOR010000133.1"/>
</dbReference>
<reference evidence="3" key="1">
    <citation type="journal article" date="2019" name="Int. J. Syst. Evol. Microbiol.">
        <title>The Global Catalogue of Microorganisms (GCM) 10K type strain sequencing project: providing services to taxonomists for standard genome sequencing and annotation.</title>
        <authorList>
            <consortium name="The Broad Institute Genomics Platform"/>
            <consortium name="The Broad Institute Genome Sequencing Center for Infectious Disease"/>
            <person name="Wu L."/>
            <person name="Ma J."/>
        </authorList>
    </citation>
    <scope>NUCLEOTIDE SEQUENCE [LARGE SCALE GENOMIC DNA]</scope>
    <source>
        <strain evidence="3">KCTC 33522</strain>
    </source>
</reference>
<gene>
    <name evidence="2" type="ORF">ACFSY7_16215</name>
</gene>
<proteinExistence type="predicted"/>
<dbReference type="Pfam" id="PF15890">
    <property type="entry name" value="Peptidase_Mx1"/>
    <property type="match status" value="1"/>
</dbReference>
<comment type="caution">
    <text evidence="2">The sequence shown here is derived from an EMBL/GenBank/DDBJ whole genome shotgun (WGS) entry which is preliminary data.</text>
</comment>
<sequence>MKKLSVVLLFICFVVTSGIQANAAKGDTLVHEVHKKYGEFLIFDNSDVNDSERERVLVTYTIKDDKLTKPKIKTHQAKYQKMAKDKKTHNKLWKQFANMIPKKNRQEITQFQVFTDGHDELLAYVLPLNYSISNWALAVDYKDSIANKNMYYSTLVHEYGHILMYKQKQWNRMFSPFCSNYVSLGKCSNKNSRANQFYEEFWAGVLAKDWKTMRIDGEVDYEFYDLYEADFVTFYAMTDPDEDFAETFEYFLFTKEPTKTKKGKYKNLADAKLGFFFEDPQMLKLREKMLKNLLKHY</sequence>
<feature type="signal peptide" evidence="1">
    <location>
        <begin position="1"/>
        <end position="23"/>
    </location>
</feature>
<keyword evidence="3" id="KW-1185">Reference proteome</keyword>
<keyword evidence="1" id="KW-0732">Signal</keyword>
<accession>A0ABW5Y426</accession>
<evidence type="ECO:0000313" key="3">
    <source>
        <dbReference type="Proteomes" id="UP001597568"/>
    </source>
</evidence>
<feature type="chain" id="PRO_5046048032" evidence="1">
    <location>
        <begin position="24"/>
        <end position="297"/>
    </location>
</feature>
<dbReference type="Gene3D" id="3.40.390.70">
    <property type="match status" value="1"/>
</dbReference>
<dbReference type="InterPro" id="IPR030890">
    <property type="entry name" value="LP_HExxH_w_TonB"/>
</dbReference>
<dbReference type="Proteomes" id="UP001597568">
    <property type="component" value="Unassembled WGS sequence"/>
</dbReference>
<protein>
    <submittedName>
        <fullName evidence="2">Zinc-binding metallopeptidase</fullName>
    </submittedName>
</protein>
<dbReference type="EMBL" id="JBHUOR010000133">
    <property type="protein sequence ID" value="MFD2870037.1"/>
    <property type="molecule type" value="Genomic_DNA"/>
</dbReference>
<evidence type="ECO:0000256" key="1">
    <source>
        <dbReference type="SAM" id="SignalP"/>
    </source>
</evidence>